<evidence type="ECO:0008006" key="2">
    <source>
        <dbReference type="Google" id="ProtNLM"/>
    </source>
</evidence>
<name>A0A699L7C8_TANCI</name>
<organism evidence="1">
    <name type="scientific">Tanacetum cinerariifolium</name>
    <name type="common">Dalmatian daisy</name>
    <name type="synonym">Chrysanthemum cinerariifolium</name>
    <dbReference type="NCBI Taxonomy" id="118510"/>
    <lineage>
        <taxon>Eukaryota</taxon>
        <taxon>Viridiplantae</taxon>
        <taxon>Streptophyta</taxon>
        <taxon>Embryophyta</taxon>
        <taxon>Tracheophyta</taxon>
        <taxon>Spermatophyta</taxon>
        <taxon>Magnoliopsida</taxon>
        <taxon>eudicotyledons</taxon>
        <taxon>Gunneridae</taxon>
        <taxon>Pentapetalae</taxon>
        <taxon>asterids</taxon>
        <taxon>campanulids</taxon>
        <taxon>Asterales</taxon>
        <taxon>Asteraceae</taxon>
        <taxon>Asteroideae</taxon>
        <taxon>Anthemideae</taxon>
        <taxon>Anthemidinae</taxon>
        <taxon>Tanacetum</taxon>
    </lineage>
</organism>
<dbReference type="Gene3D" id="3.30.40.10">
    <property type="entry name" value="Zinc/RING finger domain, C3HC4 (zinc finger)"/>
    <property type="match status" value="1"/>
</dbReference>
<reference evidence="1" key="1">
    <citation type="journal article" date="2019" name="Sci. Rep.">
        <title>Draft genome of Tanacetum cinerariifolium, the natural source of mosquito coil.</title>
        <authorList>
            <person name="Yamashiro T."/>
            <person name="Shiraishi A."/>
            <person name="Satake H."/>
            <person name="Nakayama K."/>
        </authorList>
    </citation>
    <scope>NUCLEOTIDE SEQUENCE</scope>
</reference>
<sequence length="239" mass="27528">MRRSDRTKHISVWSLVHPFLYIRSSVRFGLSQNLQLCFVRPEAGPKTEPDMNRPFQYSPRSAVWKKSLSVRSGLVITPHLRKIVFVNQRVDDENVDKVLLSLKEDSRVTVHDHDEHIIKSILFDGGSDYTRYQMYFTRIGSSVKTTSIRLYDMCDKLLDDEVFRGNCVAIALYIMWYETLPPIIGKKKINDGLSKEEDKDEEGEICSICYDENQADQMIGTLGCKHSYHEGCDLAVAQE</sequence>
<gene>
    <name evidence="1" type="ORF">Tci_695550</name>
</gene>
<comment type="caution">
    <text evidence="1">The sequence shown here is derived from an EMBL/GenBank/DDBJ whole genome shotgun (WGS) entry which is preliminary data.</text>
</comment>
<proteinExistence type="predicted"/>
<accession>A0A699L7C8</accession>
<dbReference type="SUPFAM" id="SSF57850">
    <property type="entry name" value="RING/U-box"/>
    <property type="match status" value="1"/>
</dbReference>
<feature type="non-terminal residue" evidence="1">
    <location>
        <position position="239"/>
    </location>
</feature>
<evidence type="ECO:0000313" key="1">
    <source>
        <dbReference type="EMBL" id="GFB23579.1"/>
    </source>
</evidence>
<dbReference type="AlphaFoldDB" id="A0A699L7C8"/>
<dbReference type="EMBL" id="BKCJ010582010">
    <property type="protein sequence ID" value="GFB23579.1"/>
    <property type="molecule type" value="Genomic_DNA"/>
</dbReference>
<dbReference type="InterPro" id="IPR013083">
    <property type="entry name" value="Znf_RING/FYVE/PHD"/>
</dbReference>
<protein>
    <recommendedName>
        <fullName evidence="2">Zinc finger, RING/FYVE/PHD-type</fullName>
    </recommendedName>
</protein>